<dbReference type="Proteomes" id="UP000563601">
    <property type="component" value="Unassembled WGS sequence"/>
</dbReference>
<keyword evidence="1" id="KW-0678">Repressor</keyword>
<evidence type="ECO:0000313" key="8">
    <source>
        <dbReference type="EMBL" id="QHQ39078.1"/>
    </source>
</evidence>
<evidence type="ECO:0000256" key="3">
    <source>
        <dbReference type="ARBA" id="ARBA00023125"/>
    </source>
</evidence>
<dbReference type="SUPFAM" id="SSF48498">
    <property type="entry name" value="Tetracyclin repressor-like, C-terminal domain"/>
    <property type="match status" value="1"/>
</dbReference>
<dbReference type="OrthoDB" id="5982141at2"/>
<feature type="domain" description="HTH tetR-type" evidence="6">
    <location>
        <begin position="10"/>
        <end position="70"/>
    </location>
</feature>
<evidence type="ECO:0000256" key="4">
    <source>
        <dbReference type="ARBA" id="ARBA00023163"/>
    </source>
</evidence>
<proteinExistence type="predicted"/>
<sequence>MAKRRKEDALETRERILDAAIDVFDRRGVSRPSLTEIAELAGVTRGAVYGHFQNKADLFSALADRIRLPDESLCQAPLDSCKDPLGELQNRWLFMYREVMINEQWRRIFSIILLRCEWVAENGEIHQRCSDGHDEGTMRLRNLVTAAVEAGQLPADLNIEMAVPILHAGVLGLLQDWLMNPKAYDLVEVGEKQILAMLEMLQSSLHLRK</sequence>
<dbReference type="Proteomes" id="UP000464675">
    <property type="component" value="Chromosome"/>
</dbReference>
<dbReference type="Pfam" id="PF00440">
    <property type="entry name" value="TetR_N"/>
    <property type="match status" value="1"/>
</dbReference>
<dbReference type="SUPFAM" id="SSF46689">
    <property type="entry name" value="Homeodomain-like"/>
    <property type="match status" value="1"/>
</dbReference>
<reference evidence="8 9" key="1">
    <citation type="submission" date="2020-01" db="EMBL/GenBank/DDBJ databases">
        <title>The possibility of degradation of plastic by Microbulbifer hydrolyticus IRE-31.</title>
        <authorList>
            <person name="Liu L."/>
        </authorList>
    </citation>
    <scope>NUCLEOTIDE SEQUENCE [LARGE SCALE GENOMIC DNA]</scope>
    <source>
        <strain evidence="8 9">IRE-31</strain>
    </source>
</reference>
<dbReference type="InterPro" id="IPR050109">
    <property type="entry name" value="HTH-type_TetR-like_transc_reg"/>
</dbReference>
<dbReference type="PANTHER" id="PTHR30055">
    <property type="entry name" value="HTH-TYPE TRANSCRIPTIONAL REGULATOR RUTR"/>
    <property type="match status" value="1"/>
</dbReference>
<dbReference type="InterPro" id="IPR036271">
    <property type="entry name" value="Tet_transcr_reg_TetR-rel_C_sf"/>
</dbReference>
<evidence type="ECO:0000256" key="1">
    <source>
        <dbReference type="ARBA" id="ARBA00022491"/>
    </source>
</evidence>
<evidence type="ECO:0000256" key="2">
    <source>
        <dbReference type="ARBA" id="ARBA00023015"/>
    </source>
</evidence>
<evidence type="ECO:0000313" key="7">
    <source>
        <dbReference type="EMBL" id="MBB5210438.1"/>
    </source>
</evidence>
<dbReference type="PROSITE" id="PS50977">
    <property type="entry name" value="HTH_TETR_2"/>
    <property type="match status" value="1"/>
</dbReference>
<dbReference type="InterPro" id="IPR009057">
    <property type="entry name" value="Homeodomain-like_sf"/>
</dbReference>
<dbReference type="PANTHER" id="PTHR30055:SF240">
    <property type="entry name" value="HTH-TYPE TRANSCRIPTIONAL REGULATOR ACRR"/>
    <property type="match status" value="1"/>
</dbReference>
<evidence type="ECO:0000256" key="5">
    <source>
        <dbReference type="PROSITE-ProRule" id="PRU00335"/>
    </source>
</evidence>
<dbReference type="EMBL" id="JACHHR010000001">
    <property type="protein sequence ID" value="MBB5210438.1"/>
    <property type="molecule type" value="Genomic_DNA"/>
</dbReference>
<keyword evidence="4" id="KW-0804">Transcription</keyword>
<protein>
    <submittedName>
        <fullName evidence="8">TetR family transcriptional regulator</fullName>
    </submittedName>
    <submittedName>
        <fullName evidence="7">TetR/AcrR family acrAB operon transcriptional repressor</fullName>
    </submittedName>
</protein>
<dbReference type="PROSITE" id="PS01081">
    <property type="entry name" value="HTH_TETR_1"/>
    <property type="match status" value="1"/>
</dbReference>
<dbReference type="EMBL" id="CP047491">
    <property type="protein sequence ID" value="QHQ39078.1"/>
    <property type="molecule type" value="Genomic_DNA"/>
</dbReference>
<dbReference type="Pfam" id="PF08361">
    <property type="entry name" value="TetR_C_2"/>
    <property type="match status" value="1"/>
</dbReference>
<evidence type="ECO:0000313" key="10">
    <source>
        <dbReference type="Proteomes" id="UP000563601"/>
    </source>
</evidence>
<reference evidence="7 10" key="2">
    <citation type="submission" date="2020-08" db="EMBL/GenBank/DDBJ databases">
        <title>Genomic Encyclopedia of Type Strains, Phase IV (KMG-IV): sequencing the most valuable type-strain genomes for metagenomic binning, comparative biology and taxonomic classification.</title>
        <authorList>
            <person name="Goeker M."/>
        </authorList>
    </citation>
    <scope>NUCLEOTIDE SEQUENCE [LARGE SCALE GENOMIC DNA]</scope>
    <source>
        <strain evidence="7 10">DSM 11525</strain>
    </source>
</reference>
<keyword evidence="9" id="KW-1185">Reference proteome</keyword>
<dbReference type="AlphaFoldDB" id="A0A6P1T8G7"/>
<dbReference type="RefSeq" id="WP_161858404.1">
    <property type="nucleotide sequence ID" value="NZ_CP047491.1"/>
</dbReference>
<dbReference type="GO" id="GO:0000976">
    <property type="term" value="F:transcription cis-regulatory region binding"/>
    <property type="evidence" value="ECO:0007669"/>
    <property type="project" value="TreeGrafter"/>
</dbReference>
<evidence type="ECO:0000259" key="6">
    <source>
        <dbReference type="PROSITE" id="PS50977"/>
    </source>
</evidence>
<dbReference type="InterPro" id="IPR001647">
    <property type="entry name" value="HTH_TetR"/>
</dbReference>
<name>A0A6P1T8G7_9GAMM</name>
<dbReference type="PRINTS" id="PR00455">
    <property type="entry name" value="HTHTETR"/>
</dbReference>
<dbReference type="GO" id="GO:0003700">
    <property type="term" value="F:DNA-binding transcription factor activity"/>
    <property type="evidence" value="ECO:0007669"/>
    <property type="project" value="TreeGrafter"/>
</dbReference>
<organism evidence="7 10">
    <name type="scientific">Microbulbifer hydrolyticus</name>
    <dbReference type="NCBI Taxonomy" id="48074"/>
    <lineage>
        <taxon>Bacteria</taxon>
        <taxon>Pseudomonadati</taxon>
        <taxon>Pseudomonadota</taxon>
        <taxon>Gammaproteobacteria</taxon>
        <taxon>Cellvibrionales</taxon>
        <taxon>Microbulbiferaceae</taxon>
        <taxon>Microbulbifer</taxon>
    </lineage>
</organism>
<evidence type="ECO:0000313" key="9">
    <source>
        <dbReference type="Proteomes" id="UP000464675"/>
    </source>
</evidence>
<keyword evidence="3 5" id="KW-0238">DNA-binding</keyword>
<accession>A0A6P1T8G7</accession>
<dbReference type="InterPro" id="IPR023772">
    <property type="entry name" value="DNA-bd_HTH_TetR-type_CS"/>
</dbReference>
<gene>
    <name evidence="8" type="ORF">GTQ55_08845</name>
    <name evidence="7" type="ORF">HNQ53_000626</name>
</gene>
<keyword evidence="2" id="KW-0805">Transcription regulation</keyword>
<feature type="DNA-binding region" description="H-T-H motif" evidence="5">
    <location>
        <begin position="33"/>
        <end position="52"/>
    </location>
</feature>
<dbReference type="Gene3D" id="1.10.357.10">
    <property type="entry name" value="Tetracycline Repressor, domain 2"/>
    <property type="match status" value="1"/>
</dbReference>
<dbReference type="InterPro" id="IPR013572">
    <property type="entry name" value="Tscrpt_reg_MAATS_C"/>
</dbReference>